<dbReference type="PANTHER" id="PTHR43215:SF14">
    <property type="entry name" value="RADIAL SPOKE HEAD 1 HOMOLOG"/>
    <property type="match status" value="1"/>
</dbReference>
<accession>A0AAU9IGQ1</accession>
<feature type="region of interest" description="Disordered" evidence="2">
    <location>
        <begin position="377"/>
        <end position="397"/>
    </location>
</feature>
<dbReference type="Gene3D" id="2.20.110.10">
    <property type="entry name" value="Histone H3 K4-specific methyltransferase SET7/9 N-terminal domain"/>
    <property type="match status" value="8"/>
</dbReference>
<name>A0AAU9IGQ1_9CILI</name>
<evidence type="ECO:0000256" key="1">
    <source>
        <dbReference type="ARBA" id="ARBA00022737"/>
    </source>
</evidence>
<dbReference type="SUPFAM" id="SSF82185">
    <property type="entry name" value="Histone H3 K4-specific methyltransferase SET7/9 N-terminal domain"/>
    <property type="match status" value="4"/>
</dbReference>
<dbReference type="Pfam" id="PF02493">
    <property type="entry name" value="MORN"/>
    <property type="match status" value="15"/>
</dbReference>
<evidence type="ECO:0000256" key="2">
    <source>
        <dbReference type="SAM" id="MobiDB-lite"/>
    </source>
</evidence>
<dbReference type="InterPro" id="IPR003409">
    <property type="entry name" value="MORN"/>
</dbReference>
<sequence length="722" mass="82303">MEVYTGHLFRSQPPIVRMGGYSPPKISVKSKTTAHSLASTIEDSSFIGPLKIVRVSSTSGDRPIAIVPENLGRTQRIPVLFKDFKKIKQFKPPTNQPNVILSEITADLTSWKSSTTQPKLIRPNTVKSNSVSKFCTARLSLDSPRSSTFKRLTIRSSSSTKKDLSKKTSRLIWNPSQLHMKLQRDGENGPAALLNTQALEEKLYEEFPEKLNILHYKGGYRSGQREGTGKIEYENGDWYEGNWMGNMRNGKGTYFYSAMQAHYTGCWKDNLKHGPGAMKLRSGHEIEGDWKDDVLQGDFVTILYAEGGKYQGSIVNGKREGRGVMIYQGAARYEGEWVADMRQGLGMLIFPNKSWFEGKFYMDYTCGQGVYVIPEFMPKDQSKPPPPPPPPPPPKRKVFVYNNRKEPPPVVIDYEAQKNKALTQYKYRIFGKKTGLPTFDNYQITSSDVIFMSSKSGENIGEFRSGKLNGYGIAFYGKYALYEGNFQDGLKNGPGKISYTDPDHEVSWLPEFEADYEGEWKNDLRNGKGTISWPNGIKYVGNFKSDRRHNVLGTLYFLNGDIYEGEWMEELMHGRGKFTTPDKREYRGRFLNGEFGGEGFLIFPNGDKYEGEVKTMLPEGRGKLYLLNGNKYNGQFHNGIMDGNGHMEYTNGDEYIGEWNQNQRNGFGLMKYKETEEVYEGWWIQDKRQGQGTLYNHKKEVRFSGNWFDDKKEGEGEMILQL</sequence>
<keyword evidence="4" id="KW-1185">Reference proteome</keyword>
<dbReference type="SUPFAM" id="SSF101447">
    <property type="entry name" value="Formin homology 2 domain (FH2 domain)"/>
    <property type="match status" value="1"/>
</dbReference>
<evidence type="ECO:0000313" key="4">
    <source>
        <dbReference type="Proteomes" id="UP001162131"/>
    </source>
</evidence>
<dbReference type="Proteomes" id="UP001162131">
    <property type="component" value="Unassembled WGS sequence"/>
</dbReference>
<reference evidence="3" key="1">
    <citation type="submission" date="2021-09" db="EMBL/GenBank/DDBJ databases">
        <authorList>
            <consortium name="AG Swart"/>
            <person name="Singh M."/>
            <person name="Singh A."/>
            <person name="Seah K."/>
            <person name="Emmerich C."/>
        </authorList>
    </citation>
    <scope>NUCLEOTIDE SEQUENCE</scope>
    <source>
        <strain evidence="3">ATCC30299</strain>
    </source>
</reference>
<feature type="compositionally biased region" description="Pro residues" evidence="2">
    <location>
        <begin position="383"/>
        <end position="393"/>
    </location>
</feature>
<dbReference type="AlphaFoldDB" id="A0AAU9IGQ1"/>
<gene>
    <name evidence="3" type="ORF">BSTOLATCC_MIC7810</name>
</gene>
<keyword evidence="1" id="KW-0677">Repeat</keyword>
<comment type="caution">
    <text evidence="3">The sequence shown here is derived from an EMBL/GenBank/DDBJ whole genome shotgun (WGS) entry which is preliminary data.</text>
</comment>
<proteinExistence type="predicted"/>
<organism evidence="3 4">
    <name type="scientific">Blepharisma stoltei</name>
    <dbReference type="NCBI Taxonomy" id="1481888"/>
    <lineage>
        <taxon>Eukaryota</taxon>
        <taxon>Sar</taxon>
        <taxon>Alveolata</taxon>
        <taxon>Ciliophora</taxon>
        <taxon>Postciliodesmatophora</taxon>
        <taxon>Heterotrichea</taxon>
        <taxon>Heterotrichida</taxon>
        <taxon>Blepharismidae</taxon>
        <taxon>Blepharisma</taxon>
    </lineage>
</organism>
<evidence type="ECO:0000313" key="3">
    <source>
        <dbReference type="EMBL" id="CAG9313025.1"/>
    </source>
</evidence>
<protein>
    <submittedName>
        <fullName evidence="3">Uncharacterized protein</fullName>
    </submittedName>
</protein>
<dbReference type="SMART" id="SM00698">
    <property type="entry name" value="MORN"/>
    <property type="match status" value="14"/>
</dbReference>
<dbReference type="PANTHER" id="PTHR43215">
    <property type="entry name" value="RADIAL SPOKE HEAD 1 HOMOLOG"/>
    <property type="match status" value="1"/>
</dbReference>
<dbReference type="EMBL" id="CAJZBQ010000009">
    <property type="protein sequence ID" value="CAG9313025.1"/>
    <property type="molecule type" value="Genomic_DNA"/>
</dbReference>